<dbReference type="InterPro" id="IPR036728">
    <property type="entry name" value="PBP_GOBP_sf"/>
</dbReference>
<dbReference type="AlphaFoldDB" id="A0A1Y1MUG2"/>
<dbReference type="Gene3D" id="1.10.238.20">
    <property type="entry name" value="Pheromone/general odorant binding protein domain"/>
    <property type="match status" value="1"/>
</dbReference>
<dbReference type="InterPro" id="IPR006170">
    <property type="entry name" value="PBP/GOBP"/>
</dbReference>
<organism evidence="2">
    <name type="scientific">Photinus pyralis</name>
    <name type="common">Common eastern firefly</name>
    <name type="synonym">Lampyris pyralis</name>
    <dbReference type="NCBI Taxonomy" id="7054"/>
    <lineage>
        <taxon>Eukaryota</taxon>
        <taxon>Metazoa</taxon>
        <taxon>Ecdysozoa</taxon>
        <taxon>Arthropoda</taxon>
        <taxon>Hexapoda</taxon>
        <taxon>Insecta</taxon>
        <taxon>Pterygota</taxon>
        <taxon>Neoptera</taxon>
        <taxon>Endopterygota</taxon>
        <taxon>Coleoptera</taxon>
        <taxon>Polyphaga</taxon>
        <taxon>Elateriformia</taxon>
        <taxon>Elateroidea</taxon>
        <taxon>Lampyridae</taxon>
        <taxon>Lampyrinae</taxon>
        <taxon>Photinus</taxon>
    </lineage>
</organism>
<dbReference type="SUPFAM" id="SSF47565">
    <property type="entry name" value="Insect pheromone/odorant-binding proteins"/>
    <property type="match status" value="1"/>
</dbReference>
<dbReference type="GeneID" id="116158725"/>
<dbReference type="OrthoDB" id="6756422at2759"/>
<name>A0A1Y1MUG2_PHOPY</name>
<dbReference type="EMBL" id="GEZM01020304">
    <property type="protein sequence ID" value="JAV89312.1"/>
    <property type="molecule type" value="Transcribed_RNA"/>
</dbReference>
<dbReference type="Pfam" id="PF01395">
    <property type="entry name" value="PBP_GOBP"/>
    <property type="match status" value="1"/>
</dbReference>
<accession>A0A1Y1MUG2</accession>
<evidence type="ECO:0000313" key="2">
    <source>
        <dbReference type="EMBL" id="JAV89312.1"/>
    </source>
</evidence>
<sequence>MDHIFLLLITLCLFGHTFEVDIPDSALTPEDYECMSALNIGREQVERFFDGDYLFVLNLPLADKYSECWIKKMNFVNDKNEFNYDKFREYVVRDVLHNLGKQNEADAEYRVRQSIDNCKNINEENLGRLGSKIYNCVVRAIHKF</sequence>
<feature type="signal peptide" evidence="1">
    <location>
        <begin position="1"/>
        <end position="19"/>
    </location>
</feature>
<protein>
    <submittedName>
        <fullName evidence="2">Uncharacterized protein</fullName>
    </submittedName>
</protein>
<dbReference type="GO" id="GO:0005549">
    <property type="term" value="F:odorant binding"/>
    <property type="evidence" value="ECO:0007669"/>
    <property type="project" value="InterPro"/>
</dbReference>
<proteinExistence type="predicted"/>
<dbReference type="KEGG" id="ppyr:116158725"/>
<dbReference type="RefSeq" id="XP_031327415.1">
    <property type="nucleotide sequence ID" value="XM_031471555.1"/>
</dbReference>
<keyword evidence="1" id="KW-0732">Signal</keyword>
<feature type="chain" id="PRO_5013028006" evidence="1">
    <location>
        <begin position="20"/>
        <end position="144"/>
    </location>
</feature>
<reference evidence="2" key="1">
    <citation type="journal article" date="2016" name="Sci. Rep.">
        <title>Molecular characterization of firefly nuptial gifts: a multi-omics approach sheds light on postcopulatory sexual selection.</title>
        <authorList>
            <person name="Al-Wathiqui N."/>
            <person name="Fallon T.R."/>
            <person name="South A."/>
            <person name="Weng J.K."/>
            <person name="Lewis S.M."/>
        </authorList>
    </citation>
    <scope>NUCLEOTIDE SEQUENCE</scope>
</reference>
<evidence type="ECO:0000256" key="1">
    <source>
        <dbReference type="SAM" id="SignalP"/>
    </source>
</evidence>